<reference evidence="1" key="1">
    <citation type="journal article" date="2020" name="Stud. Mycol.">
        <title>101 Dothideomycetes genomes: a test case for predicting lifestyles and emergence of pathogens.</title>
        <authorList>
            <person name="Haridas S."/>
            <person name="Albert R."/>
            <person name="Binder M."/>
            <person name="Bloem J."/>
            <person name="Labutti K."/>
            <person name="Salamov A."/>
            <person name="Andreopoulos B."/>
            <person name="Baker S."/>
            <person name="Barry K."/>
            <person name="Bills G."/>
            <person name="Bluhm B."/>
            <person name="Cannon C."/>
            <person name="Castanera R."/>
            <person name="Culley D."/>
            <person name="Daum C."/>
            <person name="Ezra D."/>
            <person name="Gonzalez J."/>
            <person name="Henrissat B."/>
            <person name="Kuo A."/>
            <person name="Liang C."/>
            <person name="Lipzen A."/>
            <person name="Lutzoni F."/>
            <person name="Magnuson J."/>
            <person name="Mondo S."/>
            <person name="Nolan M."/>
            <person name="Ohm R."/>
            <person name="Pangilinan J."/>
            <person name="Park H.-J."/>
            <person name="Ramirez L."/>
            <person name="Alfaro M."/>
            <person name="Sun H."/>
            <person name="Tritt A."/>
            <person name="Yoshinaga Y."/>
            <person name="Zwiers L.-H."/>
            <person name="Turgeon B."/>
            <person name="Goodwin S."/>
            <person name="Spatafora J."/>
            <person name="Crous P."/>
            <person name="Grigoriev I."/>
        </authorList>
    </citation>
    <scope>NUCLEOTIDE SEQUENCE</scope>
    <source>
        <strain evidence="1">ATCC 200398</strain>
    </source>
</reference>
<organism evidence="1 2">
    <name type="scientific">Lindgomyces ingoldianus</name>
    <dbReference type="NCBI Taxonomy" id="673940"/>
    <lineage>
        <taxon>Eukaryota</taxon>
        <taxon>Fungi</taxon>
        <taxon>Dikarya</taxon>
        <taxon>Ascomycota</taxon>
        <taxon>Pezizomycotina</taxon>
        <taxon>Dothideomycetes</taxon>
        <taxon>Pleosporomycetidae</taxon>
        <taxon>Pleosporales</taxon>
        <taxon>Lindgomycetaceae</taxon>
        <taxon>Lindgomyces</taxon>
    </lineage>
</organism>
<protein>
    <submittedName>
        <fullName evidence="1">Uncharacterized protein</fullName>
    </submittedName>
</protein>
<evidence type="ECO:0000313" key="2">
    <source>
        <dbReference type="Proteomes" id="UP000799755"/>
    </source>
</evidence>
<evidence type="ECO:0000313" key="1">
    <source>
        <dbReference type="EMBL" id="KAF2462917.1"/>
    </source>
</evidence>
<comment type="caution">
    <text evidence="1">The sequence shown here is derived from an EMBL/GenBank/DDBJ whole genome shotgun (WGS) entry which is preliminary data.</text>
</comment>
<keyword evidence="2" id="KW-1185">Reference proteome</keyword>
<sequence>MAIVRSLIALNCDNRIDYLRSLPHSQLQRSVKMSQTFLFYRTRIETKKPGSVLKVRTVPGNPVDDYRTLSILYRTTDSNEKPTYAVTTAFHNYDPPTLMIARVIYIIHNDTYMINIGGFNLPEEISQGEEYIKAYLEQGWFVNFPDYEGATAAFDAGRMAGYATLDSIRATLSTICAIGIPKPMLYDPPRPKVVMYSYSGGSIATRWAAIMQATYASELNISGAGVGGLFPNIKDTIGNLPGFYIRSLIKGLATMHLEAQPVAMNVFGNVTWDHAVDRLKYPLNLEKPMVQKLRHGTPKIPSFFHHADADGYSTTKDTQQLRDDYCQQSAIVYLHVNNAIPTVLPASYSHMLEGIAASGSQKFVDIVERYKELLKLRKMQLDPRTTTIRLDMTQYQCSWMTCSILVGFGEAMEDTAGVQFVVVSSFVLFFCLALHLFWNRSSYFAIRLEMYS</sequence>
<dbReference type="EMBL" id="MU003557">
    <property type="protein sequence ID" value="KAF2462917.1"/>
    <property type="molecule type" value="Genomic_DNA"/>
</dbReference>
<proteinExistence type="predicted"/>
<gene>
    <name evidence="1" type="ORF">BDR25DRAFT_363319</name>
</gene>
<accession>A0ACB6Q7U3</accession>
<dbReference type="Proteomes" id="UP000799755">
    <property type="component" value="Unassembled WGS sequence"/>
</dbReference>
<name>A0ACB6Q7U3_9PLEO</name>